<evidence type="ECO:0000313" key="8">
    <source>
        <dbReference type="Proteomes" id="UP000290660"/>
    </source>
</evidence>
<dbReference type="NCBIfam" id="NF007270">
    <property type="entry name" value="PRK09723.1-4"/>
    <property type="match status" value="1"/>
</dbReference>
<evidence type="ECO:0000313" key="7">
    <source>
        <dbReference type="EMBL" id="RXQ37185.1"/>
    </source>
</evidence>
<name>A0A3V8HXL1_SALER</name>
<sequence length="404" mass="43832">MKKSRLIALVCTLLCAAPAQADYALYVGQYADLGVGIPYYTKVNDYTANFNISIPYITMRSGTGVREVATFNGIALDAKTGLSCNRDHTVKDVNLYHGYLPAGVKSADGKALWKTTVPGMYMGMEFTSMDFGAQYWTGSNPSLPLWLDWANGTGKTFALGPLFANDGRTSGCNSATQWKYYALGGIMIWVKYHLYVDETFDPKGETSLSMAMQKNQNYDFHFFTTQPSQLGDSAKSLDFVINFNPIPIHYPTCGSSTVTGASVSGSTVNLGEHKMEDIAAGLDPQKFSIKLDNCMYVTDIDVALSSSTVGSANTTLLGNTLTSSAASGVGVLIEGEQNPRSAEAWMTLKPNDSSSIYKFTSSPSTVEGNVQQLMNFRATLKQDGTKEITPGRFKATGRFTINYP</sequence>
<dbReference type="AlphaFoldDB" id="A0A3V8HXL1"/>
<evidence type="ECO:0000256" key="5">
    <source>
        <dbReference type="SAM" id="SignalP"/>
    </source>
</evidence>
<dbReference type="InterPro" id="IPR008966">
    <property type="entry name" value="Adhesion_dom_sf"/>
</dbReference>
<reference evidence="7 8" key="1">
    <citation type="submission" date="2018-12" db="EMBL/GenBank/DDBJ databases">
        <title>Identification of serotype of rogose Salmonella by whole genome sequencing.</title>
        <authorList>
            <person name="Sacchi C.T."/>
            <person name="Goncalves C.R."/>
            <person name="Tiba-Casas M.R."/>
        </authorList>
    </citation>
    <scope>NUCLEOTIDE SEQUENCE [LARGE SCALE GENOMIC DNA]</scope>
    <source>
        <strain evidence="7 8">169_17</strain>
    </source>
</reference>
<dbReference type="GO" id="GO:0043709">
    <property type="term" value="P:cell adhesion involved in single-species biofilm formation"/>
    <property type="evidence" value="ECO:0007669"/>
    <property type="project" value="TreeGrafter"/>
</dbReference>
<evidence type="ECO:0000256" key="2">
    <source>
        <dbReference type="ARBA" id="ARBA00006671"/>
    </source>
</evidence>
<feature type="chain" id="PRO_5030087525" evidence="5">
    <location>
        <begin position="22"/>
        <end position="404"/>
    </location>
</feature>
<feature type="domain" description="Fimbrial-type adhesion" evidence="6">
    <location>
        <begin position="258"/>
        <end position="403"/>
    </location>
</feature>
<dbReference type="InterPro" id="IPR036937">
    <property type="entry name" value="Adhesion_dom_fimbrial_sf"/>
</dbReference>
<evidence type="ECO:0000256" key="1">
    <source>
        <dbReference type="ARBA" id="ARBA00004561"/>
    </source>
</evidence>
<keyword evidence="3 5" id="KW-0732">Signal</keyword>
<dbReference type="PANTHER" id="PTHR33420:SF12">
    <property type="entry name" value="FIMBRIN-LIKE PROTEIN FIMI-RELATED"/>
    <property type="match status" value="1"/>
</dbReference>
<proteinExistence type="inferred from homology"/>
<dbReference type="Pfam" id="PF00419">
    <property type="entry name" value="Fimbrial"/>
    <property type="match status" value="1"/>
</dbReference>
<dbReference type="EMBL" id="RSEO01000003">
    <property type="protein sequence ID" value="RXQ37185.1"/>
    <property type="molecule type" value="Genomic_DNA"/>
</dbReference>
<dbReference type="InterPro" id="IPR050263">
    <property type="entry name" value="Bact_Fimbrial_Adh_Pro"/>
</dbReference>
<evidence type="ECO:0000259" key="6">
    <source>
        <dbReference type="Pfam" id="PF00419"/>
    </source>
</evidence>
<dbReference type="Proteomes" id="UP000290660">
    <property type="component" value="Unassembled WGS sequence"/>
</dbReference>
<feature type="signal peptide" evidence="5">
    <location>
        <begin position="1"/>
        <end position="21"/>
    </location>
</feature>
<comment type="similarity">
    <text evidence="2">Belongs to the fimbrial protein family.</text>
</comment>
<evidence type="ECO:0000256" key="4">
    <source>
        <dbReference type="ARBA" id="ARBA00023263"/>
    </source>
</evidence>
<gene>
    <name evidence="7" type="ORF">EI538_04255</name>
</gene>
<dbReference type="Gene3D" id="2.60.40.1090">
    <property type="entry name" value="Fimbrial-type adhesion domain"/>
    <property type="match status" value="1"/>
</dbReference>
<evidence type="ECO:0000256" key="3">
    <source>
        <dbReference type="ARBA" id="ARBA00022729"/>
    </source>
</evidence>
<dbReference type="PANTHER" id="PTHR33420">
    <property type="entry name" value="FIMBRIAL SUBUNIT ELFA-RELATED"/>
    <property type="match status" value="1"/>
</dbReference>
<comment type="caution">
    <text evidence="7">The sequence shown here is derived from an EMBL/GenBank/DDBJ whole genome shotgun (WGS) entry which is preliminary data.</text>
</comment>
<dbReference type="SUPFAM" id="SSF49401">
    <property type="entry name" value="Bacterial adhesins"/>
    <property type="match status" value="1"/>
</dbReference>
<comment type="subcellular location">
    <subcellularLocation>
        <location evidence="1">Fimbrium</location>
    </subcellularLocation>
</comment>
<dbReference type="RefSeq" id="WP_127174680.1">
    <property type="nucleotide sequence ID" value="NZ_JASMSH010000003.1"/>
</dbReference>
<keyword evidence="4" id="KW-0281">Fimbrium</keyword>
<protein>
    <submittedName>
        <fullName evidence="7">Fimbrial-like adhesin</fullName>
    </submittedName>
</protein>
<accession>A0A3V8HXL1</accession>
<organism evidence="7 8">
    <name type="scientific">Salmonella enterica</name>
    <name type="common">Salmonella choleraesuis</name>
    <dbReference type="NCBI Taxonomy" id="28901"/>
    <lineage>
        <taxon>Bacteria</taxon>
        <taxon>Pseudomonadati</taxon>
        <taxon>Pseudomonadota</taxon>
        <taxon>Gammaproteobacteria</taxon>
        <taxon>Enterobacterales</taxon>
        <taxon>Enterobacteriaceae</taxon>
        <taxon>Salmonella</taxon>
    </lineage>
</organism>
<dbReference type="GO" id="GO:0009289">
    <property type="term" value="C:pilus"/>
    <property type="evidence" value="ECO:0007669"/>
    <property type="project" value="UniProtKB-SubCell"/>
</dbReference>
<dbReference type="InterPro" id="IPR000259">
    <property type="entry name" value="Adhesion_dom_fimbrial"/>
</dbReference>